<dbReference type="SUPFAM" id="SSF52540">
    <property type="entry name" value="P-loop containing nucleoside triphosphate hydrolases"/>
    <property type="match status" value="1"/>
</dbReference>
<name>A0A2H0V833_9BACT</name>
<dbReference type="Proteomes" id="UP000229972">
    <property type="component" value="Unassembled WGS sequence"/>
</dbReference>
<organism evidence="1 2">
    <name type="scientific">Candidatus Falkowbacteria bacterium CG10_big_fil_rev_8_21_14_0_10_37_18</name>
    <dbReference type="NCBI Taxonomy" id="1974562"/>
    <lineage>
        <taxon>Bacteria</taxon>
        <taxon>Candidatus Falkowiibacteriota</taxon>
    </lineage>
</organism>
<dbReference type="EMBL" id="PFAL01000032">
    <property type="protein sequence ID" value="PIR95228.1"/>
    <property type="molecule type" value="Genomic_DNA"/>
</dbReference>
<proteinExistence type="predicted"/>
<protein>
    <recommendedName>
        <fullName evidence="3">Deoxynucleoside kinase domain-containing protein</fullName>
    </recommendedName>
</protein>
<dbReference type="Gene3D" id="3.40.50.300">
    <property type="entry name" value="P-loop containing nucleotide triphosphate hydrolases"/>
    <property type="match status" value="1"/>
</dbReference>
<evidence type="ECO:0000313" key="2">
    <source>
        <dbReference type="Proteomes" id="UP000229972"/>
    </source>
</evidence>
<sequence>MDHHLIFEGAELSGKSWVMSQIYKYLEPVGATSDKVLNGCYWFNCDLGFFGTELAPKIIPDYLHTFQTLKDKNILVEKFHLSELIYDELYNAESFRNFSAADFQVIDQKLKKLNFKIILLTFPEDKALLAKRLQDRLNLYPHYGRIAKTPEFYLQQQALYKERIKNSSLDYLILEVSKFPDEELLAKIRAWIQG</sequence>
<reference evidence="2" key="1">
    <citation type="submission" date="2017-09" db="EMBL/GenBank/DDBJ databases">
        <title>Depth-based differentiation of microbial function through sediment-hosted aquifers and enrichment of novel symbionts in the deep terrestrial subsurface.</title>
        <authorList>
            <person name="Probst A.J."/>
            <person name="Ladd B."/>
            <person name="Jarett J.K."/>
            <person name="Geller-Mcgrath D.E."/>
            <person name="Sieber C.M.K."/>
            <person name="Emerson J.B."/>
            <person name="Anantharaman K."/>
            <person name="Thomas B.C."/>
            <person name="Malmstrom R."/>
            <person name="Stieglmeier M."/>
            <person name="Klingl A."/>
            <person name="Woyke T."/>
            <person name="Ryan C.M."/>
            <person name="Banfield J.F."/>
        </authorList>
    </citation>
    <scope>NUCLEOTIDE SEQUENCE [LARGE SCALE GENOMIC DNA]</scope>
</reference>
<dbReference type="InterPro" id="IPR027417">
    <property type="entry name" value="P-loop_NTPase"/>
</dbReference>
<accession>A0A2H0V833</accession>
<evidence type="ECO:0008006" key="3">
    <source>
        <dbReference type="Google" id="ProtNLM"/>
    </source>
</evidence>
<dbReference type="AlphaFoldDB" id="A0A2H0V833"/>
<evidence type="ECO:0000313" key="1">
    <source>
        <dbReference type="EMBL" id="PIR95228.1"/>
    </source>
</evidence>
<gene>
    <name evidence="1" type="ORF">COT93_03490</name>
</gene>
<comment type="caution">
    <text evidence="1">The sequence shown here is derived from an EMBL/GenBank/DDBJ whole genome shotgun (WGS) entry which is preliminary data.</text>
</comment>